<accession>A0A1H7F0N1</accession>
<dbReference type="InterPro" id="IPR036291">
    <property type="entry name" value="NAD(P)-bd_dom_sf"/>
</dbReference>
<gene>
    <name evidence="1" type="ORF">SAMN05192542_10194</name>
</gene>
<dbReference type="EMBL" id="FOAJ01000001">
    <property type="protein sequence ID" value="SEK19404.1"/>
    <property type="molecule type" value="Genomic_DNA"/>
</dbReference>
<organism evidence="1 2">
    <name type="scientific">Paraburkholderia caballeronis</name>
    <dbReference type="NCBI Taxonomy" id="416943"/>
    <lineage>
        <taxon>Bacteria</taxon>
        <taxon>Pseudomonadati</taxon>
        <taxon>Pseudomonadota</taxon>
        <taxon>Betaproteobacteria</taxon>
        <taxon>Burkholderiales</taxon>
        <taxon>Burkholderiaceae</taxon>
        <taxon>Paraburkholderia</taxon>
    </lineage>
</organism>
<evidence type="ECO:0000313" key="1">
    <source>
        <dbReference type="EMBL" id="SEK19404.1"/>
    </source>
</evidence>
<dbReference type="Gene3D" id="3.40.50.720">
    <property type="entry name" value="NAD(P)-binding Rossmann-like Domain"/>
    <property type="match status" value="1"/>
</dbReference>
<sequence length="76" mass="7617">MTSADDCQAAHDSVAATHGSLDILIKHAGIWLDSPDAATPPDRPPGEVAAAIVFLAGPDAGYITGSVLDVNGGYTA</sequence>
<dbReference type="SUPFAM" id="SSF51735">
    <property type="entry name" value="NAD(P)-binding Rossmann-fold domains"/>
    <property type="match status" value="2"/>
</dbReference>
<name>A0A1H7F0N1_9BURK</name>
<dbReference type="Proteomes" id="UP000199120">
    <property type="component" value="Unassembled WGS sequence"/>
</dbReference>
<protein>
    <submittedName>
        <fullName evidence="1">Enoyl-(Acyl carrier protein) reductase</fullName>
    </submittedName>
</protein>
<dbReference type="AlphaFoldDB" id="A0A1H7F0N1"/>
<dbReference type="Pfam" id="PF13561">
    <property type="entry name" value="adh_short_C2"/>
    <property type="match status" value="1"/>
</dbReference>
<keyword evidence="2" id="KW-1185">Reference proteome</keyword>
<dbReference type="InterPro" id="IPR002347">
    <property type="entry name" value="SDR_fam"/>
</dbReference>
<evidence type="ECO:0000313" key="2">
    <source>
        <dbReference type="Proteomes" id="UP000199120"/>
    </source>
</evidence>
<dbReference type="RefSeq" id="WP_090552863.1">
    <property type="nucleotide sequence ID" value="NZ_FNSR01000003.1"/>
</dbReference>
<proteinExistence type="predicted"/>
<reference evidence="2" key="1">
    <citation type="submission" date="2016-10" db="EMBL/GenBank/DDBJ databases">
        <authorList>
            <person name="Varghese N."/>
            <person name="Submissions S."/>
        </authorList>
    </citation>
    <scope>NUCLEOTIDE SEQUENCE [LARGE SCALE GENOMIC DNA]</scope>
    <source>
        <strain evidence="2">LMG 26416</strain>
    </source>
</reference>